<organism evidence="5 6">
    <name type="scientific">Limosilactobacillus fermentum (strain NBRC 3956 / LMG 18251)</name>
    <name type="common">Lactobacillus fermentum</name>
    <dbReference type="NCBI Taxonomy" id="334390"/>
    <lineage>
        <taxon>Bacteria</taxon>
        <taxon>Bacillati</taxon>
        <taxon>Bacillota</taxon>
        <taxon>Bacilli</taxon>
        <taxon>Lactobacillales</taxon>
        <taxon>Lactobacillaceae</taxon>
        <taxon>Limosilactobacillus</taxon>
    </lineage>
</organism>
<protein>
    <submittedName>
        <fullName evidence="5">Glycosyltransferase</fullName>
    </submittedName>
</protein>
<dbReference type="InterPro" id="IPR050834">
    <property type="entry name" value="Glycosyltransf_2"/>
</dbReference>
<dbReference type="Pfam" id="PF00535">
    <property type="entry name" value="Glycos_transf_2"/>
    <property type="match status" value="1"/>
</dbReference>
<reference evidence="5 6" key="1">
    <citation type="journal article" date="2008" name="DNA Res.">
        <title>Comparative genome analysis of Lactobacillus reuteri and Lactobacillus fermentum reveal a genomic island for reuterin and cobalamin production.</title>
        <authorList>
            <person name="Morita H."/>
            <person name="Toh H."/>
            <person name="Fukuda S."/>
            <person name="Horikawa H."/>
            <person name="Oshima K."/>
            <person name="Suzuki T."/>
            <person name="Murakami M."/>
            <person name="Hisamatsu S."/>
            <person name="Kato Y."/>
            <person name="Takizawa T."/>
            <person name="Fukuoka H."/>
            <person name="Yoshimura T."/>
            <person name="Itoh K."/>
            <person name="O'Sullivan D.J."/>
            <person name="McKay L.L."/>
            <person name="Ohno H."/>
            <person name="Kikuchi J."/>
            <person name="Masaoka T."/>
            <person name="Hattori M."/>
        </authorList>
    </citation>
    <scope>NUCLEOTIDE SEQUENCE [LARGE SCALE GENOMIC DNA]</scope>
    <source>
        <strain evidence="6">NBRC 3956 / LMG 18251</strain>
    </source>
</reference>
<dbReference type="EMBL" id="AP008937">
    <property type="protein sequence ID" value="BAG26425.1"/>
    <property type="molecule type" value="Genomic_DNA"/>
</dbReference>
<dbReference type="PANTHER" id="PTHR43685">
    <property type="entry name" value="GLYCOSYLTRANSFERASE"/>
    <property type="match status" value="1"/>
</dbReference>
<dbReference type="KEGG" id="lfe:LAF_0089"/>
<sequence>MKNDEFPAFSVLMSVYKKEEPVFLEKALESIENQTVEPDQIVLVEDGPITTKLNTVIVNHEKMHPNLYDIVKLTRNQGLGEALRIGLEYCNYDWIARMDTDDISVNTRFERQLETIKNHPELSVLGGQIDEFSNSVSNIVGNRDVPLTQSEIEKFMKWRSPFNHPTVFIKKETLKKVGGYGNQGNLEDYYLWIKILNQGYKVMNIPDVLVHMRVDMGLYKRRGNLKNIKYFLKLRKYMRKLKLLSASEEFLGDVIVVLNVIIPGWFRKMIYQYVLHRQEKSNLR</sequence>
<dbReference type="Gene3D" id="3.90.550.10">
    <property type="entry name" value="Spore Coat Polysaccharide Biosynthesis Protein SpsA, Chain A"/>
    <property type="match status" value="1"/>
</dbReference>
<accession>A0ABF7R0H6</accession>
<comment type="similarity">
    <text evidence="1">Belongs to the glycosyltransferase 2 family.</text>
</comment>
<dbReference type="AlphaFoldDB" id="A0ABF7R0H6"/>
<dbReference type="GO" id="GO:0016757">
    <property type="term" value="F:glycosyltransferase activity"/>
    <property type="evidence" value="ECO:0007669"/>
    <property type="project" value="UniProtKB-KW"/>
</dbReference>
<dbReference type="PANTHER" id="PTHR43685:SF5">
    <property type="entry name" value="GLYCOSYLTRANSFERASE EPSE-RELATED"/>
    <property type="match status" value="1"/>
</dbReference>
<name>A0ABF7R0H6_LIMF3</name>
<evidence type="ECO:0000256" key="3">
    <source>
        <dbReference type="ARBA" id="ARBA00022679"/>
    </source>
</evidence>
<dbReference type="InterPro" id="IPR029044">
    <property type="entry name" value="Nucleotide-diphossugar_trans"/>
</dbReference>
<evidence type="ECO:0000256" key="1">
    <source>
        <dbReference type="ARBA" id="ARBA00006739"/>
    </source>
</evidence>
<proteinExistence type="inferred from homology"/>
<dbReference type="InterPro" id="IPR001173">
    <property type="entry name" value="Glyco_trans_2-like"/>
</dbReference>
<evidence type="ECO:0000256" key="2">
    <source>
        <dbReference type="ARBA" id="ARBA00022676"/>
    </source>
</evidence>
<keyword evidence="2" id="KW-0328">Glycosyltransferase</keyword>
<feature type="domain" description="Glycosyltransferase 2-like" evidence="4">
    <location>
        <begin position="10"/>
        <end position="169"/>
    </location>
</feature>
<evidence type="ECO:0000313" key="6">
    <source>
        <dbReference type="Proteomes" id="UP000001697"/>
    </source>
</evidence>
<keyword evidence="6" id="KW-1185">Reference proteome</keyword>
<evidence type="ECO:0000259" key="4">
    <source>
        <dbReference type="Pfam" id="PF00535"/>
    </source>
</evidence>
<gene>
    <name evidence="5" type="ordered locus">LAF_0089</name>
</gene>
<dbReference type="SUPFAM" id="SSF53448">
    <property type="entry name" value="Nucleotide-diphospho-sugar transferases"/>
    <property type="match status" value="1"/>
</dbReference>
<dbReference type="Proteomes" id="UP000001697">
    <property type="component" value="Chromosome"/>
</dbReference>
<dbReference type="RefSeq" id="WP_012390716.1">
    <property type="nucleotide sequence ID" value="NC_010610.1"/>
</dbReference>
<keyword evidence="3" id="KW-0808">Transferase</keyword>
<evidence type="ECO:0000313" key="5">
    <source>
        <dbReference type="EMBL" id="BAG26425.1"/>
    </source>
</evidence>